<keyword evidence="5 7" id="KW-1133">Transmembrane helix</keyword>
<accession>A0A1X7HG27</accession>
<dbReference type="GO" id="GO:0005886">
    <property type="term" value="C:plasma membrane"/>
    <property type="evidence" value="ECO:0007669"/>
    <property type="project" value="UniProtKB-SubCell"/>
</dbReference>
<evidence type="ECO:0000256" key="5">
    <source>
        <dbReference type="ARBA" id="ARBA00022989"/>
    </source>
</evidence>
<keyword evidence="4 7" id="KW-0812">Transmembrane</keyword>
<reference evidence="9 10" key="1">
    <citation type="submission" date="2017-04" db="EMBL/GenBank/DDBJ databases">
        <authorList>
            <person name="Afonso C.L."/>
            <person name="Miller P.J."/>
            <person name="Scott M.A."/>
            <person name="Spackman E."/>
            <person name="Goraichik I."/>
            <person name="Dimitrov K.M."/>
            <person name="Suarez D.L."/>
            <person name="Swayne D.E."/>
        </authorList>
    </citation>
    <scope>NUCLEOTIDE SEQUENCE [LARGE SCALE GENOMIC DNA]</scope>
    <source>
        <strain evidence="9 10">N3/975</strain>
    </source>
</reference>
<dbReference type="Pfam" id="PF00528">
    <property type="entry name" value="BPD_transp_1"/>
    <property type="match status" value="1"/>
</dbReference>
<feature type="domain" description="ABC transmembrane type-1" evidence="8">
    <location>
        <begin position="97"/>
        <end position="313"/>
    </location>
</feature>
<dbReference type="EMBL" id="LT840184">
    <property type="protein sequence ID" value="SMF86102.1"/>
    <property type="molecule type" value="Genomic_DNA"/>
</dbReference>
<dbReference type="InterPro" id="IPR035906">
    <property type="entry name" value="MetI-like_sf"/>
</dbReference>
<keyword evidence="10" id="KW-1185">Reference proteome</keyword>
<evidence type="ECO:0000256" key="6">
    <source>
        <dbReference type="ARBA" id="ARBA00023136"/>
    </source>
</evidence>
<feature type="transmembrane region" description="Helical" evidence="7">
    <location>
        <begin position="138"/>
        <end position="158"/>
    </location>
</feature>
<dbReference type="Gene3D" id="1.10.3720.10">
    <property type="entry name" value="MetI-like"/>
    <property type="match status" value="1"/>
</dbReference>
<dbReference type="RefSeq" id="WP_208914163.1">
    <property type="nucleotide sequence ID" value="NZ_LT840184.1"/>
</dbReference>
<keyword evidence="3" id="KW-1003">Cell membrane</keyword>
<feature type="transmembrane region" description="Helical" evidence="7">
    <location>
        <begin position="245"/>
        <end position="266"/>
    </location>
</feature>
<dbReference type="PANTHER" id="PTHR30193">
    <property type="entry name" value="ABC TRANSPORTER PERMEASE PROTEIN"/>
    <property type="match status" value="1"/>
</dbReference>
<dbReference type="STRING" id="1313296.SAMN05661091_3290"/>
<comment type="subcellular location">
    <subcellularLocation>
        <location evidence="1 7">Cell membrane</location>
        <topology evidence="1 7">Multi-pass membrane protein</topology>
    </subcellularLocation>
</comment>
<evidence type="ECO:0000256" key="4">
    <source>
        <dbReference type="ARBA" id="ARBA00022692"/>
    </source>
</evidence>
<dbReference type="InterPro" id="IPR000515">
    <property type="entry name" value="MetI-like"/>
</dbReference>
<comment type="similarity">
    <text evidence="7">Belongs to the binding-protein-dependent transport system permease family.</text>
</comment>
<keyword evidence="6 7" id="KW-0472">Membrane</keyword>
<dbReference type="InterPro" id="IPR051393">
    <property type="entry name" value="ABC_transporter_permease"/>
</dbReference>
<feature type="transmembrane region" description="Helical" evidence="7">
    <location>
        <begin position="42"/>
        <end position="63"/>
    </location>
</feature>
<evidence type="ECO:0000256" key="2">
    <source>
        <dbReference type="ARBA" id="ARBA00022448"/>
    </source>
</evidence>
<dbReference type="PROSITE" id="PS50928">
    <property type="entry name" value="ABC_TM1"/>
    <property type="match status" value="1"/>
</dbReference>
<evidence type="ECO:0000256" key="7">
    <source>
        <dbReference type="RuleBase" id="RU363032"/>
    </source>
</evidence>
<name>A0A1X7HG27_9BACL</name>
<dbReference type="Proteomes" id="UP000192940">
    <property type="component" value="Chromosome I"/>
</dbReference>
<dbReference type="GO" id="GO:0055085">
    <property type="term" value="P:transmembrane transport"/>
    <property type="evidence" value="ECO:0007669"/>
    <property type="project" value="InterPro"/>
</dbReference>
<feature type="transmembrane region" description="Helical" evidence="7">
    <location>
        <begin position="105"/>
        <end position="126"/>
    </location>
</feature>
<protein>
    <submittedName>
        <fullName evidence="9">Carbohydrate ABC transporter membrane protein 1, CUT1 family</fullName>
    </submittedName>
</protein>
<evidence type="ECO:0000259" key="8">
    <source>
        <dbReference type="PROSITE" id="PS50928"/>
    </source>
</evidence>
<dbReference type="CDD" id="cd06261">
    <property type="entry name" value="TM_PBP2"/>
    <property type="match status" value="1"/>
</dbReference>
<dbReference type="AlphaFoldDB" id="A0A1X7HG27"/>
<keyword evidence="2 7" id="KW-0813">Transport</keyword>
<evidence type="ECO:0000313" key="9">
    <source>
        <dbReference type="EMBL" id="SMF86102.1"/>
    </source>
</evidence>
<evidence type="ECO:0000256" key="1">
    <source>
        <dbReference type="ARBA" id="ARBA00004651"/>
    </source>
</evidence>
<dbReference type="PANTHER" id="PTHR30193:SF37">
    <property type="entry name" value="INNER MEMBRANE ABC TRANSPORTER PERMEASE PROTEIN YCJO"/>
    <property type="match status" value="1"/>
</dbReference>
<proteinExistence type="inferred from homology"/>
<organism evidence="9 10">
    <name type="scientific">Paenibacillus uliginis N3/975</name>
    <dbReference type="NCBI Taxonomy" id="1313296"/>
    <lineage>
        <taxon>Bacteria</taxon>
        <taxon>Bacillati</taxon>
        <taxon>Bacillota</taxon>
        <taxon>Bacilli</taxon>
        <taxon>Bacillales</taxon>
        <taxon>Paenibacillaceae</taxon>
        <taxon>Paenibacillus</taxon>
    </lineage>
</organism>
<evidence type="ECO:0000256" key="3">
    <source>
        <dbReference type="ARBA" id="ARBA00022475"/>
    </source>
</evidence>
<gene>
    <name evidence="9" type="ORF">SAMN05661091_3290</name>
</gene>
<feature type="transmembrane region" description="Helical" evidence="7">
    <location>
        <begin position="286"/>
        <end position="312"/>
    </location>
</feature>
<feature type="transmembrane region" description="Helical" evidence="7">
    <location>
        <begin position="186"/>
        <end position="206"/>
    </location>
</feature>
<evidence type="ECO:0000313" key="10">
    <source>
        <dbReference type="Proteomes" id="UP000192940"/>
    </source>
</evidence>
<dbReference type="SUPFAM" id="SSF161098">
    <property type="entry name" value="MetI-like"/>
    <property type="match status" value="1"/>
</dbReference>
<sequence length="324" mass="36386">MEKEYMLSPPRHSLTSSTHEQELLTKASGTSIKKIRRKEITLAYALLTPSILLFGLFLFYPLIKSVYLSLFLTDPQGRVAEFVGLDNFKQILVSDMFFKSFSNTMLFIVLTVPAGIAAALLLAALTHNRLKGMKVFRFIFSLPMAVSVGTGSMIWMILYHPTLGILNYFLHLIGIEPVQWLTDPKWAMLSIALMTVWMNLGFNYILILSGMQGVSDDIYDSTKIDGSGPIRTFFRITLPLISPTLFFTLVVSVIGSFQAFGQINILTKGGPMNSTNVMVYNIYQDAFINFRFGIGSAQALILFAIILLLTVAQFKFVEKKVHYQ</sequence>